<dbReference type="PROSITE" id="PS51379">
    <property type="entry name" value="4FE4S_FER_2"/>
    <property type="match status" value="3"/>
</dbReference>
<dbReference type="GO" id="GO:0005886">
    <property type="term" value="C:plasma membrane"/>
    <property type="evidence" value="ECO:0007669"/>
    <property type="project" value="UniProtKB-SubCell"/>
</dbReference>
<protein>
    <submittedName>
        <fullName evidence="13">4Fe-4S ferredoxin</fullName>
    </submittedName>
</protein>
<keyword evidence="9" id="KW-0411">Iron-sulfur</keyword>
<feature type="domain" description="4Fe-4S ferredoxin-type" evidence="12">
    <location>
        <begin position="48"/>
        <end position="79"/>
    </location>
</feature>
<feature type="domain" description="4Fe-4S ferredoxin-type" evidence="12">
    <location>
        <begin position="80"/>
        <end position="109"/>
    </location>
</feature>
<keyword evidence="3" id="KW-1003">Cell membrane</keyword>
<dbReference type="Pfam" id="PF13247">
    <property type="entry name" value="Fer4_11"/>
    <property type="match status" value="1"/>
</dbReference>
<keyword evidence="7 11" id="KW-1133">Transmembrane helix</keyword>
<dbReference type="CDD" id="cd10551">
    <property type="entry name" value="PsrB"/>
    <property type="match status" value="1"/>
</dbReference>
<evidence type="ECO:0000256" key="3">
    <source>
        <dbReference type="ARBA" id="ARBA00022475"/>
    </source>
</evidence>
<evidence type="ECO:0000259" key="12">
    <source>
        <dbReference type="PROSITE" id="PS51379"/>
    </source>
</evidence>
<dbReference type="AlphaFoldDB" id="A0A4U0EVZ3"/>
<keyword evidence="14" id="KW-1185">Reference proteome</keyword>
<dbReference type="RefSeq" id="WP_136843090.1">
    <property type="nucleotide sequence ID" value="NZ_SUPL01000004.1"/>
</dbReference>
<evidence type="ECO:0000256" key="5">
    <source>
        <dbReference type="ARBA" id="ARBA00022692"/>
    </source>
</evidence>
<evidence type="ECO:0000256" key="4">
    <source>
        <dbReference type="ARBA" id="ARBA00022485"/>
    </source>
</evidence>
<dbReference type="Pfam" id="PF03916">
    <property type="entry name" value="NrfD"/>
    <property type="match status" value="1"/>
</dbReference>
<evidence type="ECO:0000313" key="14">
    <source>
        <dbReference type="Proteomes" id="UP000307657"/>
    </source>
</evidence>
<dbReference type="InterPro" id="IPR017896">
    <property type="entry name" value="4Fe4S_Fe-S-bd"/>
</dbReference>
<evidence type="ECO:0000256" key="10">
    <source>
        <dbReference type="ARBA" id="ARBA00023136"/>
    </source>
</evidence>
<feature type="transmembrane region" description="Helical" evidence="11">
    <location>
        <begin position="302"/>
        <end position="322"/>
    </location>
</feature>
<sequence>MKYGFIIDNRKCIGCHACTTACKSEHDVAVGVNRTYVKQVEKGEFPNTRRIFSVMRCNHCTDAPCVEICPVEALYIREDGIVDFDNNRCIGCKSCMQGCPYDALYIDPETHTAAKCNYCAHRVEVGREPACVTVCPEHAIIAGDMHNPNTEISQLLARQAVKVRKPEKGTNPNLFYIDGDESSLNPEATAKSGPGLWNSQARGVGHYAKAAEKMLHTNDDVDLLQMSIDNEMQAAYQRKDNENPNYIDVLSGKARRVYDTPDKGILWGWEVSAYVFTKAIAAGAFLIPFLAIILGYDVSPTAKLWSAGISLVGLALTGLFLVMDLDRPDRFLNVLLRPQWNSWLVKGGYTITIFGLLITLWGANTWFNLGIPETPLLWVTAVFSVLLAIYTAFLFAQAKGRDFWQSPTLPLHMLVHSIMAGVAIFVLASLIFGNENWMSMLKITLIVSLAVNLFSMVTELTITHPSTAAHTVVEMIIKGRYKNLFWIGVVLVGNVIPLALLLFASSATMLTVSAILVLIGIYITEKIWVEAPQRIPLA</sequence>
<evidence type="ECO:0000256" key="8">
    <source>
        <dbReference type="ARBA" id="ARBA00023004"/>
    </source>
</evidence>
<feature type="domain" description="4Fe-4S ferredoxin-type" evidence="12">
    <location>
        <begin position="3"/>
        <end position="33"/>
    </location>
</feature>
<keyword evidence="5 11" id="KW-0812">Transmembrane</keyword>
<dbReference type="PROSITE" id="PS00198">
    <property type="entry name" value="4FE4S_FER_1"/>
    <property type="match status" value="1"/>
</dbReference>
<dbReference type="PANTHER" id="PTHR43177">
    <property type="entry name" value="PROTEIN NRFC"/>
    <property type="match status" value="1"/>
</dbReference>
<dbReference type="InterPro" id="IPR005614">
    <property type="entry name" value="NrfD-like"/>
</dbReference>
<keyword evidence="8" id="KW-0408">Iron</keyword>
<dbReference type="OrthoDB" id="9779457at2"/>
<evidence type="ECO:0000256" key="9">
    <source>
        <dbReference type="ARBA" id="ARBA00023014"/>
    </source>
</evidence>
<evidence type="ECO:0000256" key="11">
    <source>
        <dbReference type="SAM" id="Phobius"/>
    </source>
</evidence>
<evidence type="ECO:0000313" key="13">
    <source>
        <dbReference type="EMBL" id="TJY35918.1"/>
    </source>
</evidence>
<comment type="similarity">
    <text evidence="2">Belongs to the NrfD family.</text>
</comment>
<dbReference type="InterPro" id="IPR017900">
    <property type="entry name" value="4Fe4S_Fe_S_CS"/>
</dbReference>
<feature type="transmembrane region" description="Helical" evidence="11">
    <location>
        <begin position="483"/>
        <end position="504"/>
    </location>
</feature>
<dbReference type="Gene3D" id="1.20.1630.10">
    <property type="entry name" value="Formate dehydrogenase/DMSO reductase domain"/>
    <property type="match status" value="1"/>
</dbReference>
<feature type="transmembrane region" description="Helical" evidence="11">
    <location>
        <begin position="273"/>
        <end position="296"/>
    </location>
</feature>
<organism evidence="13 14">
    <name type="scientific">Pontimicrobium aquaticum</name>
    <dbReference type="NCBI Taxonomy" id="2565367"/>
    <lineage>
        <taxon>Bacteria</taxon>
        <taxon>Pseudomonadati</taxon>
        <taxon>Bacteroidota</taxon>
        <taxon>Flavobacteriia</taxon>
        <taxon>Flavobacteriales</taxon>
        <taxon>Flavobacteriaceae</taxon>
        <taxon>Pontimicrobium</taxon>
    </lineage>
</organism>
<evidence type="ECO:0000256" key="6">
    <source>
        <dbReference type="ARBA" id="ARBA00022723"/>
    </source>
</evidence>
<dbReference type="Proteomes" id="UP000307657">
    <property type="component" value="Unassembled WGS sequence"/>
</dbReference>
<feature type="transmembrane region" description="Helical" evidence="11">
    <location>
        <begin position="343"/>
        <end position="363"/>
    </location>
</feature>
<dbReference type="InterPro" id="IPR050954">
    <property type="entry name" value="ET_IronSulfur_Cluster-Binding"/>
</dbReference>
<name>A0A4U0EVZ3_9FLAO</name>
<gene>
    <name evidence="13" type="ORF">E5167_08615</name>
</gene>
<dbReference type="GO" id="GO:0046872">
    <property type="term" value="F:metal ion binding"/>
    <property type="evidence" value="ECO:0007669"/>
    <property type="project" value="UniProtKB-KW"/>
</dbReference>
<feature type="transmembrane region" description="Helical" evidence="11">
    <location>
        <begin position="408"/>
        <end position="431"/>
    </location>
</feature>
<evidence type="ECO:0000256" key="7">
    <source>
        <dbReference type="ARBA" id="ARBA00022989"/>
    </source>
</evidence>
<keyword evidence="4" id="KW-0004">4Fe-4S</keyword>
<dbReference type="GO" id="GO:0051539">
    <property type="term" value="F:4 iron, 4 sulfur cluster binding"/>
    <property type="evidence" value="ECO:0007669"/>
    <property type="project" value="UniProtKB-KW"/>
</dbReference>
<reference evidence="13 14" key="1">
    <citation type="submission" date="2019-04" db="EMBL/GenBank/DDBJ databases">
        <title>Lacinutrix sp. nov., isolated from marine water.</title>
        <authorList>
            <person name="Kim W."/>
        </authorList>
    </citation>
    <scope>NUCLEOTIDE SEQUENCE [LARGE SCALE GENOMIC DNA]</scope>
    <source>
        <strain evidence="13 14">CAU 1491</strain>
    </source>
</reference>
<comment type="caution">
    <text evidence="13">The sequence shown here is derived from an EMBL/GenBank/DDBJ whole genome shotgun (WGS) entry which is preliminary data.</text>
</comment>
<feature type="transmembrane region" description="Helical" evidence="11">
    <location>
        <begin position="443"/>
        <end position="462"/>
    </location>
</feature>
<evidence type="ECO:0000256" key="2">
    <source>
        <dbReference type="ARBA" id="ARBA00008929"/>
    </source>
</evidence>
<comment type="subcellular location">
    <subcellularLocation>
        <location evidence="1">Cell membrane</location>
        <topology evidence="1">Multi-pass membrane protein</topology>
    </subcellularLocation>
</comment>
<dbReference type="EMBL" id="SUPL01000004">
    <property type="protein sequence ID" value="TJY35918.1"/>
    <property type="molecule type" value="Genomic_DNA"/>
</dbReference>
<feature type="transmembrane region" description="Helical" evidence="11">
    <location>
        <begin position="375"/>
        <end position="396"/>
    </location>
</feature>
<dbReference type="SUPFAM" id="SSF54862">
    <property type="entry name" value="4Fe-4S ferredoxins"/>
    <property type="match status" value="1"/>
</dbReference>
<keyword evidence="10 11" id="KW-0472">Membrane</keyword>
<accession>A0A4U0EVZ3</accession>
<proteinExistence type="inferred from homology"/>
<evidence type="ECO:0000256" key="1">
    <source>
        <dbReference type="ARBA" id="ARBA00004651"/>
    </source>
</evidence>
<feature type="transmembrane region" description="Helical" evidence="11">
    <location>
        <begin position="510"/>
        <end position="529"/>
    </location>
</feature>
<dbReference type="PANTHER" id="PTHR43177:SF9">
    <property type="entry name" value="PROTEIN NRFC"/>
    <property type="match status" value="1"/>
</dbReference>
<keyword evidence="6" id="KW-0479">Metal-binding</keyword>
<dbReference type="Gene3D" id="3.30.70.20">
    <property type="match status" value="2"/>
</dbReference>